<reference evidence="6" key="1">
    <citation type="submission" date="2020-03" db="EMBL/GenBank/DDBJ databases">
        <authorList>
            <person name="Guo F."/>
        </authorList>
    </citation>
    <scope>NUCLEOTIDE SEQUENCE</scope>
    <source>
        <strain evidence="6">JCM 30134</strain>
    </source>
</reference>
<dbReference type="Gene3D" id="3.20.20.450">
    <property type="entry name" value="EAL domain"/>
    <property type="match status" value="1"/>
</dbReference>
<dbReference type="CDD" id="cd01948">
    <property type="entry name" value="EAL"/>
    <property type="match status" value="1"/>
</dbReference>
<dbReference type="PROSITE" id="PS50113">
    <property type="entry name" value="PAC"/>
    <property type="match status" value="1"/>
</dbReference>
<dbReference type="SMART" id="SM00052">
    <property type="entry name" value="EAL"/>
    <property type="match status" value="1"/>
</dbReference>
<dbReference type="InterPro" id="IPR001633">
    <property type="entry name" value="EAL_dom"/>
</dbReference>
<dbReference type="InterPro" id="IPR013656">
    <property type="entry name" value="PAS_4"/>
</dbReference>
<dbReference type="GO" id="GO:0071111">
    <property type="term" value="F:cyclic-guanylate-specific phosphodiesterase activity"/>
    <property type="evidence" value="ECO:0007669"/>
    <property type="project" value="UniProtKB-EC"/>
</dbReference>
<sequence length="793" mass="88154">MDRHSPEEMPVEYSIGERIRALRVQFDGLDYCQAAQHLVTLVAEQQAIDRCVLVSCTEGELCADAVYSEFATETPNRFLPASFSDLEFCSGLSPQAGFNSIPPAVIHQVFQSGKPIEWEIPHDSTRSTGDFFEIAKGERQPGIRSWCLKVIGDPQKPAAVFCCGSTGELESLQKAMQSLDCLWVFSDFQFQQMAIARQVQALEAKLQQQTSALPVSEYYLSSILAHTPALISVKDSQGSVVIASDSFKHVEGLDKLSYVGKTAFGVFDEGLASRLTALDETVLKTLQIHEHDGEVLHVDGRKHTYRAVKFPVKDAQGNYSYVGTICTDTTALKNAEDALRQQQSRLNFMAFNDSLTSLPNRTLFYDRINHGIARARRQEQKLGVMLLDLDRFTAVNDRHGYEAGDLYLKEVARRLTRNIRNMDTVARLGGDKFGFLVESPRSHSDVRVVAEKILATIAEPVYVMGQRLEVTGSLGASVFPQDGTDANSLLAHADIAMCKAKETHRNKIEFYVEGMSAALGSFVLLENDLRAAIEHDQLKLLYQPQFDLQTNSLVGMEALVRWQHPDRGMIAPENFIPLAEETGLIVELGDWVLRAACRQQKRWLEAGNYCQSVSVNLSPRQFRGDAFVQRLADILIEVELPARYLELEITESSVMEHAAESIHMMNELNGMGVSLAIDDFGTGYSSLSYLKRFPIQKLKIDRSFISDVATDQNDAAIAKSIINLAHNMALNVVAEGVENELQAEWLRDKGCDMAQGYLYSRPLSAQGVDEYLMAGEFFSQENLGALGSTAKRG</sequence>
<feature type="domain" description="EAL" evidence="4">
    <location>
        <begin position="522"/>
        <end position="776"/>
    </location>
</feature>
<dbReference type="InterPro" id="IPR035919">
    <property type="entry name" value="EAL_sf"/>
</dbReference>
<dbReference type="InterPro" id="IPR000700">
    <property type="entry name" value="PAS-assoc_C"/>
</dbReference>
<dbReference type="EMBL" id="JAAONZ010000003">
    <property type="protein sequence ID" value="NHO65016.1"/>
    <property type="molecule type" value="Genomic_DNA"/>
</dbReference>
<dbReference type="CDD" id="cd01949">
    <property type="entry name" value="GGDEF"/>
    <property type="match status" value="1"/>
</dbReference>
<dbReference type="PANTHER" id="PTHR44757:SF2">
    <property type="entry name" value="BIOFILM ARCHITECTURE MAINTENANCE PROTEIN MBAA"/>
    <property type="match status" value="1"/>
</dbReference>
<evidence type="ECO:0000259" key="5">
    <source>
        <dbReference type="PROSITE" id="PS50887"/>
    </source>
</evidence>
<dbReference type="PROSITE" id="PS50887">
    <property type="entry name" value="GGDEF"/>
    <property type="match status" value="1"/>
</dbReference>
<feature type="domain" description="GGDEF" evidence="5">
    <location>
        <begin position="380"/>
        <end position="513"/>
    </location>
</feature>
<keyword evidence="2" id="KW-0973">c-di-GMP</keyword>
<dbReference type="SMART" id="SM00267">
    <property type="entry name" value="GGDEF"/>
    <property type="match status" value="1"/>
</dbReference>
<dbReference type="SUPFAM" id="SSF55073">
    <property type="entry name" value="Nucleotide cyclase"/>
    <property type="match status" value="1"/>
</dbReference>
<evidence type="ECO:0000313" key="7">
    <source>
        <dbReference type="Proteomes" id="UP000787472"/>
    </source>
</evidence>
<dbReference type="Pfam" id="PF00990">
    <property type="entry name" value="GGDEF"/>
    <property type="match status" value="1"/>
</dbReference>
<evidence type="ECO:0000256" key="1">
    <source>
        <dbReference type="ARBA" id="ARBA00012282"/>
    </source>
</evidence>
<accession>A0A9E5MGQ8</accession>
<dbReference type="FunFam" id="3.20.20.450:FF:000001">
    <property type="entry name" value="Cyclic di-GMP phosphodiesterase yahA"/>
    <property type="match status" value="1"/>
</dbReference>
<evidence type="ECO:0000259" key="3">
    <source>
        <dbReference type="PROSITE" id="PS50113"/>
    </source>
</evidence>
<dbReference type="InterPro" id="IPR000014">
    <property type="entry name" value="PAS"/>
</dbReference>
<dbReference type="InterPro" id="IPR035965">
    <property type="entry name" value="PAS-like_dom_sf"/>
</dbReference>
<dbReference type="InterPro" id="IPR043128">
    <property type="entry name" value="Rev_trsase/Diguanyl_cyclase"/>
</dbReference>
<dbReference type="SUPFAM" id="SSF55785">
    <property type="entry name" value="PYP-like sensor domain (PAS domain)"/>
    <property type="match status" value="1"/>
</dbReference>
<dbReference type="Proteomes" id="UP000787472">
    <property type="component" value="Unassembled WGS sequence"/>
</dbReference>
<dbReference type="Gene3D" id="3.30.450.20">
    <property type="entry name" value="PAS domain"/>
    <property type="match status" value="1"/>
</dbReference>
<keyword evidence="7" id="KW-1185">Reference proteome</keyword>
<protein>
    <recommendedName>
        <fullName evidence="1">cyclic-guanylate-specific phosphodiesterase</fullName>
        <ecNumber evidence="1">3.1.4.52</ecNumber>
    </recommendedName>
</protein>
<dbReference type="InterPro" id="IPR029787">
    <property type="entry name" value="Nucleotide_cyclase"/>
</dbReference>
<evidence type="ECO:0000256" key="2">
    <source>
        <dbReference type="ARBA" id="ARBA00022636"/>
    </source>
</evidence>
<dbReference type="SUPFAM" id="SSF141868">
    <property type="entry name" value="EAL domain-like"/>
    <property type="match status" value="1"/>
</dbReference>
<dbReference type="RefSeq" id="WP_167182970.1">
    <property type="nucleotide sequence ID" value="NZ_JAAONZ010000003.1"/>
</dbReference>
<gene>
    <name evidence="6" type="ORF">G8770_05615</name>
</gene>
<dbReference type="EC" id="3.1.4.52" evidence="1"/>
<evidence type="ECO:0000313" key="6">
    <source>
        <dbReference type="EMBL" id="NHO65016.1"/>
    </source>
</evidence>
<dbReference type="Pfam" id="PF08448">
    <property type="entry name" value="PAS_4"/>
    <property type="match status" value="1"/>
</dbReference>
<comment type="caution">
    <text evidence="6">The sequence shown here is derived from an EMBL/GenBank/DDBJ whole genome shotgun (WGS) entry which is preliminary data.</text>
</comment>
<evidence type="ECO:0000259" key="4">
    <source>
        <dbReference type="PROSITE" id="PS50883"/>
    </source>
</evidence>
<dbReference type="Gene3D" id="3.30.70.270">
    <property type="match status" value="1"/>
</dbReference>
<dbReference type="NCBIfam" id="TIGR00229">
    <property type="entry name" value="sensory_box"/>
    <property type="match status" value="1"/>
</dbReference>
<dbReference type="InterPro" id="IPR052155">
    <property type="entry name" value="Biofilm_reg_signaling"/>
</dbReference>
<dbReference type="InterPro" id="IPR000160">
    <property type="entry name" value="GGDEF_dom"/>
</dbReference>
<dbReference type="AlphaFoldDB" id="A0A9E5MGQ8"/>
<dbReference type="PROSITE" id="PS50883">
    <property type="entry name" value="EAL"/>
    <property type="match status" value="1"/>
</dbReference>
<feature type="domain" description="PAC" evidence="3">
    <location>
        <begin position="289"/>
        <end position="341"/>
    </location>
</feature>
<dbReference type="PANTHER" id="PTHR44757">
    <property type="entry name" value="DIGUANYLATE CYCLASE DGCP"/>
    <property type="match status" value="1"/>
</dbReference>
<name>A0A9E5MGQ8_9GAMM</name>
<dbReference type="Pfam" id="PF00563">
    <property type="entry name" value="EAL"/>
    <property type="match status" value="1"/>
</dbReference>
<dbReference type="NCBIfam" id="TIGR00254">
    <property type="entry name" value="GGDEF"/>
    <property type="match status" value="1"/>
</dbReference>
<organism evidence="6 7">
    <name type="scientific">Pseudomaricurvus hydrocarbonicus</name>
    <dbReference type="NCBI Taxonomy" id="1470433"/>
    <lineage>
        <taxon>Bacteria</taxon>
        <taxon>Pseudomonadati</taxon>
        <taxon>Pseudomonadota</taxon>
        <taxon>Gammaproteobacteria</taxon>
        <taxon>Cellvibrionales</taxon>
        <taxon>Cellvibrionaceae</taxon>
        <taxon>Pseudomaricurvus</taxon>
    </lineage>
</organism>
<proteinExistence type="predicted"/>